<name>A0A085NQI8_9BILA</name>
<reference evidence="2 3" key="1">
    <citation type="journal article" date="2014" name="Nat. Genet.">
        <title>Genome and transcriptome of the porcine whipworm Trichuris suis.</title>
        <authorList>
            <person name="Jex A.R."/>
            <person name="Nejsum P."/>
            <person name="Schwarz E.M."/>
            <person name="Hu L."/>
            <person name="Young N.D."/>
            <person name="Hall R.S."/>
            <person name="Korhonen P.K."/>
            <person name="Liao S."/>
            <person name="Thamsborg S."/>
            <person name="Xia J."/>
            <person name="Xu P."/>
            <person name="Wang S."/>
            <person name="Scheerlinck J.P."/>
            <person name="Hofmann A."/>
            <person name="Sternberg P.W."/>
            <person name="Wang J."/>
            <person name="Gasser R.B."/>
        </authorList>
    </citation>
    <scope>NUCLEOTIDE SEQUENCE [LARGE SCALE GENOMIC DNA]</scope>
    <source>
        <strain evidence="2">DCEP-RM93F</strain>
        <strain evidence="1">DCEP-RM93M</strain>
    </source>
</reference>
<dbReference type="EMBL" id="KL367481">
    <property type="protein sequence ID" value="KFD71734.1"/>
    <property type="molecule type" value="Genomic_DNA"/>
</dbReference>
<dbReference type="AlphaFoldDB" id="A0A085NQI8"/>
<evidence type="ECO:0000313" key="2">
    <source>
        <dbReference type="EMBL" id="KFD71734.1"/>
    </source>
</evidence>
<evidence type="ECO:0000313" key="1">
    <source>
        <dbReference type="EMBL" id="KFD54863.1"/>
    </source>
</evidence>
<evidence type="ECO:0000313" key="3">
    <source>
        <dbReference type="Proteomes" id="UP000030764"/>
    </source>
</evidence>
<proteinExistence type="predicted"/>
<dbReference type="Proteomes" id="UP000030764">
    <property type="component" value="Unassembled WGS sequence"/>
</dbReference>
<protein>
    <submittedName>
        <fullName evidence="2">Uncharacterized protein</fullName>
    </submittedName>
</protein>
<sequence>MTSQWSCGGLNPGPSACKADALPLSYSPAYPFNDVNHVDTATADFADVCTLHDQQFLGYLLPIVEVSTGYGLHVESVKDPRKPEALLIRFWSLASSVQTLFVAINFRATILNDLCFPAFFIDFHFSNSQMHGDLTLIESSSLVLLHV</sequence>
<dbReference type="EMBL" id="KL363204">
    <property type="protein sequence ID" value="KFD54863.1"/>
    <property type="molecule type" value="Genomic_DNA"/>
</dbReference>
<dbReference type="AntiFam" id="ANF00011">
    <property type="entry name" value="tRNA translation"/>
</dbReference>
<gene>
    <name evidence="1" type="ORF">M513_04297</name>
    <name evidence="2" type="ORF">M514_04297</name>
</gene>
<keyword evidence="3" id="KW-1185">Reference proteome</keyword>
<dbReference type="Proteomes" id="UP000030758">
    <property type="component" value="Unassembled WGS sequence"/>
</dbReference>
<organism evidence="2">
    <name type="scientific">Trichuris suis</name>
    <name type="common">pig whipworm</name>
    <dbReference type="NCBI Taxonomy" id="68888"/>
    <lineage>
        <taxon>Eukaryota</taxon>
        <taxon>Metazoa</taxon>
        <taxon>Ecdysozoa</taxon>
        <taxon>Nematoda</taxon>
        <taxon>Enoplea</taxon>
        <taxon>Dorylaimia</taxon>
        <taxon>Trichinellida</taxon>
        <taxon>Trichuridae</taxon>
        <taxon>Trichuris</taxon>
    </lineage>
</organism>
<accession>A0A085NQI8</accession>